<accession>A0ABW6KG42</accession>
<protein>
    <submittedName>
        <fullName evidence="1">Uncharacterized protein</fullName>
    </submittedName>
</protein>
<reference evidence="1 2" key="1">
    <citation type="submission" date="2024-08" db="EMBL/GenBank/DDBJ databases">
        <title>Two novel Cytobacillus novel species.</title>
        <authorList>
            <person name="Liu G."/>
        </authorList>
    </citation>
    <scope>NUCLEOTIDE SEQUENCE [LARGE SCALE GENOMIC DNA]</scope>
    <source>
        <strain evidence="1 2">FJAT-54145</strain>
    </source>
</reference>
<gene>
    <name evidence="1" type="ORF">ACFYKX_21400</name>
</gene>
<proteinExistence type="predicted"/>
<dbReference type="Proteomes" id="UP001601059">
    <property type="component" value="Unassembled WGS sequence"/>
</dbReference>
<dbReference type="EMBL" id="JBIACK010000013">
    <property type="protein sequence ID" value="MFE8703141.1"/>
    <property type="molecule type" value="Genomic_DNA"/>
</dbReference>
<keyword evidence="2" id="KW-1185">Reference proteome</keyword>
<sequence length="295" mass="34656">MEIRLKPFLIILGVLLLSWAGSYLYYDYTKLEKPLFFKHYYDLSMDEDGYFQLYYAKDQYDDRRVISISFPEEPEVMMSVEEGHPYDVGKYKVQELFVKFHYPEFDREKVIHTNTLIVSYSDGFQETVDIGDLYITKFSNPDKRYIEFIAGGSGGNQDFYTVQAVEDFTLQTLSHAFERITNEHLVIEIDTDQTSIEKMDQRKKENQNRDINTDETFAVGKPGTLPMDIKQGDYLKIVSHFKKTNIAGYYLSFPLTARVNQDGKTSEMETSLIRYQPSWEQGTLKNYIKEMRDKE</sequence>
<dbReference type="RefSeq" id="WP_389363415.1">
    <property type="nucleotide sequence ID" value="NZ_JBIACK010000013.1"/>
</dbReference>
<evidence type="ECO:0000313" key="1">
    <source>
        <dbReference type="EMBL" id="MFE8703141.1"/>
    </source>
</evidence>
<evidence type="ECO:0000313" key="2">
    <source>
        <dbReference type="Proteomes" id="UP001601059"/>
    </source>
</evidence>
<organism evidence="1 2">
    <name type="scientific">Cytobacillus spartinae</name>
    <dbReference type="NCBI Taxonomy" id="3299023"/>
    <lineage>
        <taxon>Bacteria</taxon>
        <taxon>Bacillati</taxon>
        <taxon>Bacillota</taxon>
        <taxon>Bacilli</taxon>
        <taxon>Bacillales</taxon>
        <taxon>Bacillaceae</taxon>
        <taxon>Cytobacillus</taxon>
    </lineage>
</organism>
<name>A0ABW6KG42_9BACI</name>
<comment type="caution">
    <text evidence="1">The sequence shown here is derived from an EMBL/GenBank/DDBJ whole genome shotgun (WGS) entry which is preliminary data.</text>
</comment>